<reference evidence="2" key="1">
    <citation type="journal article" date="2015" name="Nat. Genet.">
        <title>The genome and transcriptome of the zoonotic hookworm Ancylostoma ceylanicum identify infection-specific gene families.</title>
        <authorList>
            <person name="Schwarz E.M."/>
            <person name="Hu Y."/>
            <person name="Antoshechkin I."/>
            <person name="Miller M.M."/>
            <person name="Sternberg P.W."/>
            <person name="Aroian R.V."/>
        </authorList>
    </citation>
    <scope>NUCLEOTIDE SEQUENCE</scope>
    <source>
        <strain evidence="2">HY135</strain>
    </source>
</reference>
<dbReference type="Proteomes" id="UP000024635">
    <property type="component" value="Unassembled WGS sequence"/>
</dbReference>
<protein>
    <submittedName>
        <fullName evidence="1">Uncharacterized protein</fullName>
    </submittedName>
</protein>
<accession>A0A016WUA2</accession>
<keyword evidence="2" id="KW-1185">Reference proteome</keyword>
<gene>
    <name evidence="1" type="primary">Acey_s0501.g2600</name>
    <name evidence="1" type="synonym">Acey-F30F8.9</name>
    <name evidence="1" type="ORF">Y032_0501g2600</name>
</gene>
<evidence type="ECO:0000313" key="2">
    <source>
        <dbReference type="Proteomes" id="UP000024635"/>
    </source>
</evidence>
<sequence>MLARSCLPPFPFTRRTDVGLNHLVHAVASNCSTQASCRMTSSGPPPVAPPKPGSFSDRYDKFIARWPKVHALHRMVVDGSRWCFSDIKVYYRIKRDLSSKKRKITDLTMEELEVLIQQKYSYTSVMEWKSRCLFSNYLDLYSVENANVSILPVSVGIAIFYMNIQPSSFLQHAPDILRFLEGGRRRSSSEKKVQKL</sequence>
<dbReference type="AlphaFoldDB" id="A0A016WUA2"/>
<evidence type="ECO:0000313" key="1">
    <source>
        <dbReference type="EMBL" id="EYC43171.1"/>
    </source>
</evidence>
<dbReference type="STRING" id="53326.A0A016WUA2"/>
<dbReference type="EMBL" id="JARK01000101">
    <property type="protein sequence ID" value="EYC43171.1"/>
    <property type="molecule type" value="Genomic_DNA"/>
</dbReference>
<organism evidence="1 2">
    <name type="scientific">Ancylostoma ceylanicum</name>
    <dbReference type="NCBI Taxonomy" id="53326"/>
    <lineage>
        <taxon>Eukaryota</taxon>
        <taxon>Metazoa</taxon>
        <taxon>Ecdysozoa</taxon>
        <taxon>Nematoda</taxon>
        <taxon>Chromadorea</taxon>
        <taxon>Rhabditida</taxon>
        <taxon>Rhabditina</taxon>
        <taxon>Rhabditomorpha</taxon>
        <taxon>Strongyloidea</taxon>
        <taxon>Ancylostomatidae</taxon>
        <taxon>Ancylostomatinae</taxon>
        <taxon>Ancylostoma</taxon>
    </lineage>
</organism>
<proteinExistence type="predicted"/>
<name>A0A016WUA2_9BILA</name>
<dbReference type="OrthoDB" id="73691at2759"/>
<comment type="caution">
    <text evidence="1">The sequence shown here is derived from an EMBL/GenBank/DDBJ whole genome shotgun (WGS) entry which is preliminary data.</text>
</comment>